<evidence type="ECO:0000313" key="2">
    <source>
        <dbReference type="Proteomes" id="UP000237006"/>
    </source>
</evidence>
<sequence>MDSDPPTTHRGKNIYCKKDQNLKDCPCSWPNCPRLQPTLLILPSFAWAPGICCDCLRHHREKGELPACYFSNEAEKTYDRSIDNFIKDKK</sequence>
<evidence type="ECO:0000313" key="1">
    <source>
        <dbReference type="EMBL" id="PIR72224.1"/>
    </source>
</evidence>
<dbReference type="EMBL" id="PFCI01000017">
    <property type="protein sequence ID" value="PIR72224.1"/>
    <property type="molecule type" value="Genomic_DNA"/>
</dbReference>
<reference evidence="2" key="1">
    <citation type="submission" date="2017-09" db="EMBL/GenBank/DDBJ databases">
        <title>Depth-based differentiation of microbial function through sediment-hosted aquifers and enrichment of novel symbionts in the deep terrestrial subsurface.</title>
        <authorList>
            <person name="Probst A.J."/>
            <person name="Ladd B."/>
            <person name="Jarett J.K."/>
            <person name="Geller-Mcgrath D.E."/>
            <person name="Sieber C.M.K."/>
            <person name="Emerson J.B."/>
            <person name="Anantharaman K."/>
            <person name="Thomas B.C."/>
            <person name="Malmstrom R."/>
            <person name="Stieglmeier M."/>
            <person name="Klingl A."/>
            <person name="Woyke T."/>
            <person name="Ryan C.M."/>
            <person name="Banfield J.F."/>
        </authorList>
    </citation>
    <scope>NUCLEOTIDE SEQUENCE [LARGE SCALE GENOMIC DNA]</scope>
</reference>
<evidence type="ECO:0008006" key="3">
    <source>
        <dbReference type="Google" id="ProtNLM"/>
    </source>
</evidence>
<dbReference type="AlphaFoldDB" id="A0A2H0TKC5"/>
<dbReference type="Proteomes" id="UP000237006">
    <property type="component" value="Unassembled WGS sequence"/>
</dbReference>
<protein>
    <recommendedName>
        <fullName evidence="3">Cytosolic protein</fullName>
    </recommendedName>
</protein>
<name>A0A2H0TKC5_9BACT</name>
<comment type="caution">
    <text evidence="1">The sequence shown here is derived from an EMBL/GenBank/DDBJ whole genome shotgun (WGS) entry which is preliminary data.</text>
</comment>
<accession>A0A2H0TKC5</accession>
<proteinExistence type="predicted"/>
<organism evidence="1 2">
    <name type="scientific">Candidatus Nealsonbacteria bacterium CG10_big_fil_rev_8_21_14_0_10_36_228</name>
    <dbReference type="NCBI Taxonomy" id="1974708"/>
    <lineage>
        <taxon>Bacteria</taxon>
        <taxon>Candidatus Nealsoniibacteriota</taxon>
    </lineage>
</organism>
<gene>
    <name evidence="1" type="ORF">COU41_00740</name>
</gene>